<evidence type="ECO:0000313" key="2">
    <source>
        <dbReference type="Proteomes" id="UP000028990"/>
    </source>
</evidence>
<proteinExistence type="predicted"/>
<dbReference type="EMBL" id="KN122228">
    <property type="protein sequence ID" value="KFO31964.1"/>
    <property type="molecule type" value="Genomic_DNA"/>
</dbReference>
<dbReference type="AlphaFoldDB" id="A0A091DIK1"/>
<accession>A0A091DIK1</accession>
<organism evidence="1 2">
    <name type="scientific">Fukomys damarensis</name>
    <name type="common">Damaraland mole rat</name>
    <name type="synonym">Cryptomys damarensis</name>
    <dbReference type="NCBI Taxonomy" id="885580"/>
    <lineage>
        <taxon>Eukaryota</taxon>
        <taxon>Metazoa</taxon>
        <taxon>Chordata</taxon>
        <taxon>Craniata</taxon>
        <taxon>Vertebrata</taxon>
        <taxon>Euteleostomi</taxon>
        <taxon>Mammalia</taxon>
        <taxon>Eutheria</taxon>
        <taxon>Euarchontoglires</taxon>
        <taxon>Glires</taxon>
        <taxon>Rodentia</taxon>
        <taxon>Hystricomorpha</taxon>
        <taxon>Bathyergidae</taxon>
        <taxon>Fukomys</taxon>
    </lineage>
</organism>
<gene>
    <name evidence="1" type="ORF">H920_06532</name>
</gene>
<name>A0A091DIK1_FUKDA</name>
<protein>
    <submittedName>
        <fullName evidence="1">Uncharacterized protein</fullName>
    </submittedName>
</protein>
<evidence type="ECO:0000313" key="1">
    <source>
        <dbReference type="EMBL" id="KFO31964.1"/>
    </source>
</evidence>
<keyword evidence="2" id="KW-1185">Reference proteome</keyword>
<dbReference type="Proteomes" id="UP000028990">
    <property type="component" value="Unassembled WGS sequence"/>
</dbReference>
<sequence>MKFTVDFSTNTVPLVWPTATNVAVTATGTEQAYITIVTTFDSEVSVSHLILPPGITTGEGVSRALTSASPQLPASPGNLGGFCSGLACLAEGRGRAREHASRLWRKTSEVGPEIGAVSEQKRPP</sequence>
<reference evidence="1 2" key="1">
    <citation type="submission" date="2013-11" db="EMBL/GenBank/DDBJ databases">
        <title>The Damaraland mole rat (Fukomys damarensis) genome and evolution of African mole rats.</title>
        <authorList>
            <person name="Gladyshev V.N."/>
            <person name="Fang X."/>
        </authorList>
    </citation>
    <scope>NUCLEOTIDE SEQUENCE [LARGE SCALE GENOMIC DNA]</scope>
    <source>
        <tissue evidence="1">Liver</tissue>
    </source>
</reference>